<dbReference type="PANTHER" id="PTHR20851:SF0">
    <property type="entry name" value="APOLIPOPROTEIN(A)"/>
    <property type="match status" value="1"/>
</dbReference>
<feature type="region of interest" description="Disordered" evidence="3">
    <location>
        <begin position="1136"/>
        <end position="1171"/>
    </location>
</feature>
<evidence type="ECO:0000256" key="2">
    <source>
        <dbReference type="ARBA" id="ARBA00023242"/>
    </source>
</evidence>
<comment type="subcellular location">
    <subcellularLocation>
        <location evidence="1">Nucleus</location>
    </subcellularLocation>
</comment>
<evidence type="ECO:0000256" key="3">
    <source>
        <dbReference type="SAM" id="MobiDB-lite"/>
    </source>
</evidence>
<protein>
    <submittedName>
        <fullName evidence="5">Zf-C3Hc3H domain-containing protein</fullName>
    </submittedName>
</protein>
<feature type="compositionally biased region" description="Low complexity" evidence="3">
    <location>
        <begin position="525"/>
        <end position="546"/>
    </location>
</feature>
<feature type="region of interest" description="Disordered" evidence="3">
    <location>
        <begin position="498"/>
        <end position="572"/>
    </location>
</feature>
<keyword evidence="2" id="KW-0539">Nucleus</keyword>
<feature type="region of interest" description="Disordered" evidence="3">
    <location>
        <begin position="900"/>
        <end position="923"/>
    </location>
</feature>
<feature type="compositionally biased region" description="Basic residues" evidence="3">
    <location>
        <begin position="1110"/>
        <end position="1120"/>
    </location>
</feature>
<feature type="region of interest" description="Disordered" evidence="3">
    <location>
        <begin position="634"/>
        <end position="663"/>
    </location>
</feature>
<feature type="compositionally biased region" description="Low complexity" evidence="3">
    <location>
        <begin position="498"/>
        <end position="518"/>
    </location>
</feature>
<sequence length="1461" mass="158687">MSCHSTTRAQEDPYAFTESAPLQANSLAYANHSSAVSNSSNSNATTSTTIQTASSGASLLLTTNTAGNGTAAKDKVVSIAPPATSSATLKVRYNGVVTSASPTTTAVVRGPAIVGTPIPVFTKPVQIRQQSPQSVPLSAQPQPTVTVGKLIKKVLPQQKSPMITTVVAGGAKIISRLQQPNQSTAVGQQLATTGGSILKFIKIPPQQLGKGTVAGGTIPQGSFIHVTTSGDGARKLIVTNSSSNGVTPTISVATTSSARIANVATAVNRNNTGVAVVSNVSTVSPTKIRLVQPQAQGKFYLQTTANSSTIGTATHLSNPVTIATLRNTLIKQHQMQQQQQQLSPLQQQKQSPAQQQQQPQQQIVQQKVVPSQQQQQQVSSTAKPQQITPQTLSPQQQKQQQIQQQKQQKSQQLKQQQLITIQSAQTLTQALPKSSLQIQTAKPCTPLLQPQALQKLESPDSTLKLQQKQQIQTSAAQQQQQVVSKTLLQSTPNGQKQSLLLQQQQQQQQQPSKQAPSPTVQSATLKLQSGQQPQSLLLQPQRKQQQSFAPAASKQRVVPQQQQPPKPASTVGSISLLTSSTITAKDGSLLAKVNDAAKASTVSPKEEKPNMMITTESVRRSVNQQSLLVASNVEASTKLPQSREQSPTVNRVEKINHSPPEPKVIPAMVKKRSELEAVSAPSNIDGTVASEVKAIEQPAPLETKPSLKLEEQTVLDNMNGKVRQTSGRKSAVSGKTSGKQQKSSKRTHSQQLLEEQEQLRDCKSPMMTNIGSSPSCTTSTPNAPTRINLGSASSTSLLATVKLEKEFEIKQEPDVPDEKPLRLQRFVTSPTVPGATAVPIKRPKIKEWHAPGAYMFDLKDPGDESDDDAFDEGPNTLSFWYEESIAITVPDSMSSWGINPIHRSSSSSSSSVRGGKNKANRGANSAKFEIRMLTRDERLELKKAYLQRRVMQCRNGLRMRSAAASVAKKRLESMARMVAKVDKRRQTELSKASEKATCTHEGCTKSALVMTSHCYDHVTEEAQQCLFQRCTAKFSDNSQCRVPVFDVSHELILCKEHAWKHDNHDKMSQEVKLHKKPSTIVAAPTVPASPTIAGRKKAKPIQSPPVVVRSQKRPKKKKKLTPLQQQMLLHQQQYKQQFAMHHTHQSNQQQQAKHGTPGPNQSQVKKVIQQQPQKSLLNTWSVNGKVQLQVKQGAPVQKASQIAHPGQRLHVINGSESQSKPAFNTTVPQTPAQTNRNLLIPVAVGNNRTVAGARGSTVYRVQPNNSTMEIVDSLEHDHDQQQKLKQQQQQQYSNGSHAVQTTLTNTSPSTQDLLTICENSSAYASSEDTGVGGLSESELLATQDVIEEIIPFEFSNLLHPNVLSHLPPDALNELLCLGDVPAEDDTGDSHESCPREVEDDIERALEHVKSLDDMTVEPSSLLGDFLDNVDDEMLDGSDICNTEQMLQSPNKAGDIRGMVHT</sequence>
<evidence type="ECO:0000259" key="4">
    <source>
        <dbReference type="Pfam" id="PF13891"/>
    </source>
</evidence>
<dbReference type="VEuPathDB" id="VectorBase:AFUN021912"/>
<feature type="region of interest" description="Disordered" evidence="3">
    <location>
        <begin position="34"/>
        <end position="53"/>
    </location>
</feature>
<evidence type="ECO:0000313" key="5">
    <source>
        <dbReference type="EnsemblMetazoa" id="AFUN021912-PA"/>
    </source>
</evidence>
<feature type="compositionally biased region" description="Polar residues" evidence="3">
    <location>
        <begin position="634"/>
        <end position="649"/>
    </location>
</feature>
<feature type="region of interest" description="Disordered" evidence="3">
    <location>
        <begin position="335"/>
        <end position="362"/>
    </location>
</feature>
<reference evidence="5" key="1">
    <citation type="submission" date="2020-05" db="UniProtKB">
        <authorList>
            <consortium name="EnsemblMetazoa"/>
        </authorList>
    </citation>
    <scope>IDENTIFICATION</scope>
    <source>
        <strain evidence="5">FUMOZ</strain>
    </source>
</reference>
<proteinExistence type="predicted"/>
<dbReference type="Pfam" id="PF13891">
    <property type="entry name" value="zf-C3HC3H_KANSL2"/>
    <property type="match status" value="1"/>
</dbReference>
<feature type="domain" description="KANL2-like probable zinc-finger" evidence="4">
    <location>
        <begin position="998"/>
        <end position="1058"/>
    </location>
</feature>
<dbReference type="EnsemblMetazoa" id="AFUN021912-RA">
    <property type="protein sequence ID" value="AFUN021912-PA"/>
    <property type="gene ID" value="AFUN021912"/>
</dbReference>
<feature type="region of interest" description="Disordered" evidence="3">
    <location>
        <begin position="375"/>
        <end position="403"/>
    </location>
</feature>
<accession>A0A4Y0BMP7</accession>
<dbReference type="InterPro" id="IPR025927">
    <property type="entry name" value="Znf_KANL2-like"/>
</dbReference>
<feature type="region of interest" description="Disordered" evidence="3">
    <location>
        <begin position="1090"/>
        <end position="1121"/>
    </location>
</feature>
<organism evidence="5">
    <name type="scientific">Anopheles funestus</name>
    <name type="common">African malaria mosquito</name>
    <dbReference type="NCBI Taxonomy" id="62324"/>
    <lineage>
        <taxon>Eukaryota</taxon>
        <taxon>Metazoa</taxon>
        <taxon>Ecdysozoa</taxon>
        <taxon>Arthropoda</taxon>
        <taxon>Hexapoda</taxon>
        <taxon>Insecta</taxon>
        <taxon>Pterygota</taxon>
        <taxon>Neoptera</taxon>
        <taxon>Endopterygota</taxon>
        <taxon>Diptera</taxon>
        <taxon>Nematocera</taxon>
        <taxon>Culicoidea</taxon>
        <taxon>Culicidae</taxon>
        <taxon>Anophelinae</taxon>
        <taxon>Anopheles</taxon>
    </lineage>
</organism>
<name>A0A4Y0BMP7_ANOFN</name>
<dbReference type="VEuPathDB" id="VectorBase:AFUN2_013480"/>
<feature type="compositionally biased region" description="Low complexity" evidence="3">
    <location>
        <begin position="1161"/>
        <end position="1171"/>
    </location>
</feature>
<dbReference type="STRING" id="62324.A0A4Y0BMP7"/>
<feature type="region of interest" description="Disordered" evidence="3">
    <location>
        <begin position="716"/>
        <end position="755"/>
    </location>
</feature>
<dbReference type="PANTHER" id="PTHR20851">
    <property type="entry name" value="DORSAL INTERACTING PROTEIN 3"/>
    <property type="match status" value="1"/>
</dbReference>
<dbReference type="GO" id="GO:0005634">
    <property type="term" value="C:nucleus"/>
    <property type="evidence" value="ECO:0007669"/>
    <property type="project" value="UniProtKB-SubCell"/>
</dbReference>
<evidence type="ECO:0000256" key="1">
    <source>
        <dbReference type="ARBA" id="ARBA00004123"/>
    </source>
</evidence>